<organism evidence="1 2">
    <name type="scientific">Paramuricea clavata</name>
    <name type="common">Red gorgonian</name>
    <name type="synonym">Violescent sea-whip</name>
    <dbReference type="NCBI Taxonomy" id="317549"/>
    <lineage>
        <taxon>Eukaryota</taxon>
        <taxon>Metazoa</taxon>
        <taxon>Cnidaria</taxon>
        <taxon>Anthozoa</taxon>
        <taxon>Octocorallia</taxon>
        <taxon>Malacalcyonacea</taxon>
        <taxon>Plexauridae</taxon>
        <taxon>Paramuricea</taxon>
    </lineage>
</organism>
<dbReference type="AlphaFoldDB" id="A0A6S7L4P3"/>
<reference evidence="1" key="1">
    <citation type="submission" date="2020-04" db="EMBL/GenBank/DDBJ databases">
        <authorList>
            <person name="Alioto T."/>
            <person name="Alioto T."/>
            <person name="Gomez Garrido J."/>
        </authorList>
    </citation>
    <scope>NUCLEOTIDE SEQUENCE</scope>
    <source>
        <strain evidence="1">A484AB</strain>
    </source>
</reference>
<dbReference type="InterPro" id="IPR000008">
    <property type="entry name" value="C2_dom"/>
</dbReference>
<dbReference type="EMBL" id="CACRXK020019007">
    <property type="protein sequence ID" value="CAB4033172.1"/>
    <property type="molecule type" value="Genomic_DNA"/>
</dbReference>
<dbReference type="GO" id="GO:0070382">
    <property type="term" value="C:exocytic vesicle"/>
    <property type="evidence" value="ECO:0007669"/>
    <property type="project" value="TreeGrafter"/>
</dbReference>
<dbReference type="Proteomes" id="UP001152795">
    <property type="component" value="Unassembled WGS sequence"/>
</dbReference>
<dbReference type="SUPFAM" id="SSF49562">
    <property type="entry name" value="C2 domain (Calcium/lipid-binding domain, CaLB)"/>
    <property type="match status" value="2"/>
</dbReference>
<dbReference type="GO" id="GO:0098793">
    <property type="term" value="C:presynapse"/>
    <property type="evidence" value="ECO:0007669"/>
    <property type="project" value="GOC"/>
</dbReference>
<dbReference type="GO" id="GO:0001786">
    <property type="term" value="F:phosphatidylserine binding"/>
    <property type="evidence" value="ECO:0007669"/>
    <property type="project" value="TreeGrafter"/>
</dbReference>
<dbReference type="GO" id="GO:0030276">
    <property type="term" value="F:clathrin binding"/>
    <property type="evidence" value="ECO:0007669"/>
    <property type="project" value="TreeGrafter"/>
</dbReference>
<dbReference type="GO" id="GO:0005886">
    <property type="term" value="C:plasma membrane"/>
    <property type="evidence" value="ECO:0007669"/>
    <property type="project" value="TreeGrafter"/>
</dbReference>
<dbReference type="InterPro" id="IPR035892">
    <property type="entry name" value="C2_domain_sf"/>
</dbReference>
<dbReference type="PANTHER" id="PTHR10024:SF344">
    <property type="entry name" value="SYNAPTOTAGMIN-7"/>
    <property type="match status" value="1"/>
</dbReference>
<evidence type="ECO:0000313" key="1">
    <source>
        <dbReference type="EMBL" id="CAB4033172.1"/>
    </source>
</evidence>
<dbReference type="GO" id="GO:0005544">
    <property type="term" value="F:calcium-dependent phospholipid binding"/>
    <property type="evidence" value="ECO:0007669"/>
    <property type="project" value="TreeGrafter"/>
</dbReference>
<dbReference type="GO" id="GO:0000149">
    <property type="term" value="F:SNARE binding"/>
    <property type="evidence" value="ECO:0007669"/>
    <property type="project" value="TreeGrafter"/>
</dbReference>
<dbReference type="GO" id="GO:0030424">
    <property type="term" value="C:axon"/>
    <property type="evidence" value="ECO:0007669"/>
    <property type="project" value="TreeGrafter"/>
</dbReference>
<name>A0A6S7L4P3_PARCT</name>
<dbReference type="SMART" id="SM00239">
    <property type="entry name" value="C2"/>
    <property type="match status" value="2"/>
</dbReference>
<comment type="caution">
    <text evidence="1">The sequence shown here is derived from an EMBL/GenBank/DDBJ whole genome shotgun (WGS) entry which is preliminary data.</text>
</comment>
<proteinExistence type="predicted"/>
<accession>A0A6S7L4P3</accession>
<dbReference type="GO" id="GO:0006906">
    <property type="term" value="P:vesicle fusion"/>
    <property type="evidence" value="ECO:0007669"/>
    <property type="project" value="TreeGrafter"/>
</dbReference>
<dbReference type="GO" id="GO:0005509">
    <property type="term" value="F:calcium ion binding"/>
    <property type="evidence" value="ECO:0007669"/>
    <property type="project" value="TreeGrafter"/>
</dbReference>
<keyword evidence="2" id="KW-1185">Reference proteome</keyword>
<dbReference type="Gene3D" id="2.60.40.150">
    <property type="entry name" value="C2 domain"/>
    <property type="match status" value="2"/>
</dbReference>
<dbReference type="Pfam" id="PF00168">
    <property type="entry name" value="C2"/>
    <property type="match status" value="2"/>
</dbReference>
<evidence type="ECO:0000313" key="2">
    <source>
        <dbReference type="Proteomes" id="UP001152795"/>
    </source>
</evidence>
<gene>
    <name evidence="1" type="ORF">PACLA_8A032889</name>
</gene>
<dbReference type="OrthoDB" id="9947256at2759"/>
<dbReference type="GO" id="GO:0048791">
    <property type="term" value="P:calcium ion-regulated exocytosis of neurotransmitter"/>
    <property type="evidence" value="ECO:0007669"/>
    <property type="project" value="TreeGrafter"/>
</dbReference>
<dbReference type="PANTHER" id="PTHR10024">
    <property type="entry name" value="SYNAPTOTAGMIN"/>
    <property type="match status" value="1"/>
</dbReference>
<sequence length="430" mass="48384">MSSDVALTALTVALSVATLLACLVLAVIFYILRRKRHNKLTVTKPLLKTTPIPMSSGLLKLRTDYSERFYSDSEDSGAVINRWNGHHTDDSIGDDLSDCEYTGRRSSSILSVSSSDNWLLSSYEDAANEIRTPGSSASNSPNISARLCFLNLSVKYNFHQESLDVVIINVTGPPKQKSGSKGLFIIAQLFVTNENGEDEDFNTMNKTEVKNYSSNVLFNEEFKFEALQSYQLQAISIRLSLCSHDRFSRVQRLGEFIVNLNEVTFDPAQPLVLQRRLSQINSQVTTTEEKDKGELSLSLRYQRGSKKISVIVLKATNLKKPKKFMTNDPYITIKLLYNDELVVKKKTKSKKGSSTPCWNEPFAFDLDQNDLTKYMLLFTMKCKDIFSSVTKLGMVHIGAKAESTGKDHWNDSVCSKNNTMRQVTMTHKLS</sequence>
<dbReference type="PROSITE" id="PS50004">
    <property type="entry name" value="C2"/>
    <property type="match status" value="2"/>
</dbReference>
<protein>
    <submittedName>
        <fullName evidence="1">Synaptotagmin-C-like isoform X1</fullName>
    </submittedName>
</protein>